<dbReference type="RefSeq" id="WP_327786914.1">
    <property type="nucleotide sequence ID" value="NZ_BAAACS010000017.1"/>
</dbReference>
<sequence length="150" mass="17803">MRIIFNSNKTGKKDLEDHYTESRNVLFEKNKYSNISIKNYLKVVEKSYTKKDLIPLMLLSLMDKNNKIYMTLDELSKEFDYPKTTLSTNFTELKKRDFLQRVKNGEYMINPSISYRGSKMDRDRLLDEYNGLKVKKGNDSSNKKAYKGRR</sequence>
<protein>
    <recommendedName>
        <fullName evidence="1">Plasmid replication protein RepL domain-containing protein</fullName>
    </recommendedName>
</protein>
<evidence type="ECO:0000259" key="1">
    <source>
        <dbReference type="Pfam" id="PF05732"/>
    </source>
</evidence>
<keyword evidence="3" id="KW-1185">Reference proteome</keyword>
<evidence type="ECO:0000313" key="3">
    <source>
        <dbReference type="Proteomes" id="UP000767291"/>
    </source>
</evidence>
<accession>A0ABS4E882</accession>
<dbReference type="SUPFAM" id="SSF46785">
    <property type="entry name" value="Winged helix' DNA-binding domain"/>
    <property type="match status" value="1"/>
</dbReference>
<proteinExistence type="predicted"/>
<gene>
    <name evidence="2" type="ORF">J2Z43_000545</name>
</gene>
<evidence type="ECO:0000313" key="2">
    <source>
        <dbReference type="EMBL" id="MBP1854155.1"/>
    </source>
</evidence>
<dbReference type="EMBL" id="JAGGJX010000001">
    <property type="protein sequence ID" value="MBP1854155.1"/>
    <property type="molecule type" value="Genomic_DNA"/>
</dbReference>
<comment type="caution">
    <text evidence="2">The sequence shown here is derived from an EMBL/GenBank/DDBJ whole genome shotgun (WGS) entry which is preliminary data.</text>
</comment>
<feature type="domain" description="Plasmid replication protein RepL" evidence="1">
    <location>
        <begin position="34"/>
        <end position="142"/>
    </location>
</feature>
<name>A0ABS4E882_9FIRM</name>
<dbReference type="InterPro" id="IPR036388">
    <property type="entry name" value="WH-like_DNA-bd_sf"/>
</dbReference>
<dbReference type="Gene3D" id="1.10.10.10">
    <property type="entry name" value="Winged helix-like DNA-binding domain superfamily/Winged helix DNA-binding domain"/>
    <property type="match status" value="1"/>
</dbReference>
<dbReference type="InterPro" id="IPR036390">
    <property type="entry name" value="WH_DNA-bd_sf"/>
</dbReference>
<dbReference type="Pfam" id="PF05732">
    <property type="entry name" value="RepL"/>
    <property type="match status" value="1"/>
</dbReference>
<organism evidence="2 3">
    <name type="scientific">Metaclostridioides mangenotii</name>
    <dbReference type="NCBI Taxonomy" id="1540"/>
    <lineage>
        <taxon>Bacteria</taxon>
        <taxon>Bacillati</taxon>
        <taxon>Bacillota</taxon>
        <taxon>Clostridia</taxon>
        <taxon>Peptostreptococcales</taxon>
        <taxon>Peptostreptococcaceae</taxon>
        <taxon>Metaclostridioides</taxon>
    </lineage>
</organism>
<reference evidence="2 3" key="1">
    <citation type="submission" date="2021-03" db="EMBL/GenBank/DDBJ databases">
        <title>Genomic Encyclopedia of Type Strains, Phase IV (KMG-IV): sequencing the most valuable type-strain genomes for metagenomic binning, comparative biology and taxonomic classification.</title>
        <authorList>
            <person name="Goeker M."/>
        </authorList>
    </citation>
    <scope>NUCLEOTIDE SEQUENCE [LARGE SCALE GENOMIC DNA]</scope>
    <source>
        <strain evidence="2 3">DSM 1289</strain>
    </source>
</reference>
<dbReference type="InterPro" id="IPR008813">
    <property type="entry name" value="Plasmid_replication_RepL"/>
</dbReference>
<dbReference type="Proteomes" id="UP000767291">
    <property type="component" value="Unassembled WGS sequence"/>
</dbReference>